<accession>A0ABV3T107</accession>
<dbReference type="InterPro" id="IPR004183">
    <property type="entry name" value="Xdiol_dOase_suB"/>
</dbReference>
<reference evidence="2 3" key="1">
    <citation type="submission" date="2024-07" db="EMBL/GenBank/DDBJ databases">
        <authorList>
            <person name="Lee S."/>
            <person name="Kang M."/>
        </authorList>
    </citation>
    <scope>NUCLEOTIDE SEQUENCE [LARGE SCALE GENOMIC DNA]</scope>
    <source>
        <strain evidence="2 3">DS6</strain>
    </source>
</reference>
<sequence>MATVIGGIGISHSPSMGVEYDKAKGTRENFDERWRRWYDGCARVRELLAALDPTHLVVIYNDHLNYFDLDNYPTLAIGVGDGFRQADEGFGLRDLPDLPGDATWGIHLTEHLVENDFDMTVSQDLAIDHGIFSWLPYVADPQWPVPLTPIAVNMIRQPLPTQRRLRNLGTALRAGIEAMPTEDRVLVIATGGMSHQISGRRFGLANERLDRRFLETLPTRLDELVALPREEYVRYGGTEAAELSLWFTMRAALSDEARSLYSFHTVPQITGCGALVMAEPDVAAHLDPSMEEQSS</sequence>
<name>A0ABV3T107_9ACTN</name>
<feature type="domain" description="Extradiol ring-cleavage dioxygenase class III enzyme subunit B" evidence="1">
    <location>
        <begin position="8"/>
        <end position="269"/>
    </location>
</feature>
<dbReference type="Pfam" id="PF02900">
    <property type="entry name" value="LigB"/>
    <property type="match status" value="1"/>
</dbReference>
<dbReference type="Proteomes" id="UP001556631">
    <property type="component" value="Unassembled WGS sequence"/>
</dbReference>
<evidence type="ECO:0000313" key="2">
    <source>
        <dbReference type="EMBL" id="MEX0428359.1"/>
    </source>
</evidence>
<evidence type="ECO:0000259" key="1">
    <source>
        <dbReference type="Pfam" id="PF02900"/>
    </source>
</evidence>
<gene>
    <name evidence="2" type="ORF">AB3X52_12075</name>
</gene>
<protein>
    <recommendedName>
        <fullName evidence="1">Extradiol ring-cleavage dioxygenase class III enzyme subunit B domain-containing protein</fullName>
    </recommendedName>
</protein>
<comment type="caution">
    <text evidence="2">The sequence shown here is derived from an EMBL/GenBank/DDBJ whole genome shotgun (WGS) entry which is preliminary data.</text>
</comment>
<dbReference type="RefSeq" id="WP_367994331.1">
    <property type="nucleotide sequence ID" value="NZ_JBFPJR010000019.1"/>
</dbReference>
<dbReference type="SUPFAM" id="SSF53213">
    <property type="entry name" value="LigB-like"/>
    <property type="match status" value="1"/>
</dbReference>
<organism evidence="2 3">
    <name type="scientific">Nocardioides eburneus</name>
    <dbReference type="NCBI Taxonomy" id="3231482"/>
    <lineage>
        <taxon>Bacteria</taxon>
        <taxon>Bacillati</taxon>
        <taxon>Actinomycetota</taxon>
        <taxon>Actinomycetes</taxon>
        <taxon>Propionibacteriales</taxon>
        <taxon>Nocardioidaceae</taxon>
        <taxon>Nocardioides</taxon>
    </lineage>
</organism>
<keyword evidence="3" id="KW-1185">Reference proteome</keyword>
<dbReference type="EMBL" id="JBFPJR010000019">
    <property type="protein sequence ID" value="MEX0428359.1"/>
    <property type="molecule type" value="Genomic_DNA"/>
</dbReference>
<evidence type="ECO:0000313" key="3">
    <source>
        <dbReference type="Proteomes" id="UP001556631"/>
    </source>
</evidence>
<dbReference type="Gene3D" id="3.40.830.10">
    <property type="entry name" value="LigB-like"/>
    <property type="match status" value="1"/>
</dbReference>
<proteinExistence type="predicted"/>